<accession>A0AA88JE45</accession>
<protein>
    <submittedName>
        <fullName evidence="2">Uncharacterized protein</fullName>
    </submittedName>
</protein>
<evidence type="ECO:0000256" key="1">
    <source>
        <dbReference type="SAM" id="MobiDB-lite"/>
    </source>
</evidence>
<reference evidence="2" key="1">
    <citation type="submission" date="2023-07" db="EMBL/GenBank/DDBJ databases">
        <title>draft genome sequence of fig (Ficus carica).</title>
        <authorList>
            <person name="Takahashi T."/>
            <person name="Nishimura K."/>
        </authorList>
    </citation>
    <scope>NUCLEOTIDE SEQUENCE</scope>
</reference>
<feature type="non-terminal residue" evidence="2">
    <location>
        <position position="1"/>
    </location>
</feature>
<dbReference type="Proteomes" id="UP001187192">
    <property type="component" value="Unassembled WGS sequence"/>
</dbReference>
<gene>
    <name evidence="2" type="ORF">TIFTF001_054313</name>
</gene>
<feature type="region of interest" description="Disordered" evidence="1">
    <location>
        <begin position="22"/>
        <end position="140"/>
    </location>
</feature>
<organism evidence="2 3">
    <name type="scientific">Ficus carica</name>
    <name type="common">Common fig</name>
    <dbReference type="NCBI Taxonomy" id="3494"/>
    <lineage>
        <taxon>Eukaryota</taxon>
        <taxon>Viridiplantae</taxon>
        <taxon>Streptophyta</taxon>
        <taxon>Embryophyta</taxon>
        <taxon>Tracheophyta</taxon>
        <taxon>Spermatophyta</taxon>
        <taxon>Magnoliopsida</taxon>
        <taxon>eudicotyledons</taxon>
        <taxon>Gunneridae</taxon>
        <taxon>Pentapetalae</taxon>
        <taxon>rosids</taxon>
        <taxon>fabids</taxon>
        <taxon>Rosales</taxon>
        <taxon>Moraceae</taxon>
        <taxon>Ficeae</taxon>
        <taxon>Ficus</taxon>
    </lineage>
</organism>
<comment type="caution">
    <text evidence="2">The sequence shown here is derived from an EMBL/GenBank/DDBJ whole genome shotgun (WGS) entry which is preliminary data.</text>
</comment>
<name>A0AA88JE45_FICCA</name>
<feature type="compositionally biased region" description="Basic and acidic residues" evidence="1">
    <location>
        <begin position="124"/>
        <end position="140"/>
    </location>
</feature>
<sequence>MGLFHTLVESVAHLVGGQLPHSQVGDDLADHANPNDLPNGENQLGRTKGRKQRESERLATLAEVGENPPPSREEEPGESPPMPHQPPVRDEYFDNANGGRPPMPHQPPMRDDYFYNASTIDQFSHPEGDLTDHLRARQGE</sequence>
<proteinExistence type="predicted"/>
<keyword evidence="3" id="KW-1185">Reference proteome</keyword>
<dbReference type="EMBL" id="BTGU01014388">
    <property type="protein sequence ID" value="GMN73488.1"/>
    <property type="molecule type" value="Genomic_DNA"/>
</dbReference>
<evidence type="ECO:0000313" key="3">
    <source>
        <dbReference type="Proteomes" id="UP001187192"/>
    </source>
</evidence>
<evidence type="ECO:0000313" key="2">
    <source>
        <dbReference type="EMBL" id="GMN73488.1"/>
    </source>
</evidence>
<dbReference type="AlphaFoldDB" id="A0AA88JE45"/>